<dbReference type="GO" id="GO:0051213">
    <property type="term" value="F:dioxygenase activity"/>
    <property type="evidence" value="ECO:0007669"/>
    <property type="project" value="UniProtKB-KW"/>
</dbReference>
<feature type="region of interest" description="Disordered" evidence="1">
    <location>
        <begin position="395"/>
        <end position="418"/>
    </location>
</feature>
<organism evidence="2">
    <name type="scientific">Ganoderma boninense</name>
    <dbReference type="NCBI Taxonomy" id="34458"/>
    <lineage>
        <taxon>Eukaryota</taxon>
        <taxon>Fungi</taxon>
        <taxon>Dikarya</taxon>
        <taxon>Basidiomycota</taxon>
        <taxon>Agaricomycotina</taxon>
        <taxon>Agaricomycetes</taxon>
        <taxon>Polyporales</taxon>
        <taxon>Polyporaceae</taxon>
        <taxon>Ganoderma</taxon>
    </lineage>
</organism>
<reference evidence="2" key="1">
    <citation type="submission" date="2019-10" db="EMBL/GenBank/DDBJ databases">
        <authorList>
            <person name="Nor Muhammad N."/>
        </authorList>
    </citation>
    <scope>NUCLEOTIDE SEQUENCE</scope>
</reference>
<evidence type="ECO:0000313" key="2">
    <source>
        <dbReference type="EMBL" id="VWP02629.1"/>
    </source>
</evidence>
<keyword evidence="2" id="KW-0223">Dioxygenase</keyword>
<dbReference type="EMBL" id="LR730366">
    <property type="protein sequence ID" value="VWP02629.1"/>
    <property type="molecule type" value="Genomic_DNA"/>
</dbReference>
<dbReference type="InterPro" id="IPR027417">
    <property type="entry name" value="P-loop_NTPase"/>
</dbReference>
<accession>A0A5K1K825</accession>
<evidence type="ECO:0000256" key="1">
    <source>
        <dbReference type="SAM" id="MobiDB-lite"/>
    </source>
</evidence>
<dbReference type="AlphaFoldDB" id="A0A5K1K825"/>
<name>A0A5K1K825_9APHY</name>
<dbReference type="SUPFAM" id="SSF52540">
    <property type="entry name" value="P-loop containing nucleoside triphosphate hydrolases"/>
    <property type="match status" value="1"/>
</dbReference>
<feature type="compositionally biased region" description="Low complexity" evidence="1">
    <location>
        <begin position="395"/>
        <end position="405"/>
    </location>
</feature>
<proteinExistence type="predicted"/>
<gene>
    <name evidence="2" type="primary">G4MQ72</name>
</gene>
<keyword evidence="2" id="KW-0560">Oxidoreductase</keyword>
<sequence>MDAAYNTIWKERKPFVRNEGGVDVLIDELSALAYQPVVMVRNEYTRTFQHIQTATYASIPTHWGLVLTGQPGIGKTLFLYYVLGAALAAHMPVVFCERSDYCLLFDDRGVHIVTDLGGYPYFPHRTLFLVDSNDDLRSPPASFTHHILGGFIVQATPPDLPRWKQWAKEVGAMSWVMGLWEREELLALQRTREALRQAPWANPPPGTTVYTPVELLELLGPCPRTCMREAGRTKSQDGPQADFAAYLNLPALSSDLEGVLHMVYYGGTPPNAYASSHLDRIFFLTNAWTPNPGYCVNFHFSVPTLFLCRMLSAALRACPRAAQRRIAETCAPSHAIAAPLYLPLALDLLLGARTAHTCHLVDRESPTNSKSSLASFHIEPSLSVRPASLPLPVFSGSGSSSNTNTEADAPPTPHWAHEPASVADNTVLFAPPPPCSASSGPPTAFHALVVSEGGTRATLLRMAALADTPNLHAHVCDVWPRRADDIARDRACLRAVVHAFARGSQREGEGEKEVRVTLVYVALRRGAAERAARSADARAILDDPELRARNVAVGWLELRGDHKDKDKDKVGKRLLNAIEKEKEKIRVDWERRRARNTRDAERALAGLKNGSGNADATAGSGTRERGIFERGWRASSSRLTRIASFHV</sequence>
<protein>
    <submittedName>
        <fullName evidence="2">Gamma-butyrobetaine dioxygenase</fullName>
    </submittedName>
</protein>
<dbReference type="InterPro" id="IPR052980">
    <property type="entry name" value="Crinkler_effector"/>
</dbReference>
<dbReference type="PANTHER" id="PTHR33129:SF1">
    <property type="entry name" value="ATP-BINDING PROTEIN"/>
    <property type="match status" value="1"/>
</dbReference>
<dbReference type="PANTHER" id="PTHR33129">
    <property type="entry name" value="PROTEIN KINASE DOMAIN-CONTAINING PROTEIN-RELATED"/>
    <property type="match status" value="1"/>
</dbReference>